<dbReference type="Proteomes" id="UP000799438">
    <property type="component" value="Unassembled WGS sequence"/>
</dbReference>
<name>A0A6A6BNX1_9PEZI</name>
<dbReference type="OrthoDB" id="548474at2759"/>
<sequence length="81" mass="8991">MSAEARPITAGAFAEAIQELELGSLHAKAAELRNSIYHMQRSNAQLAPFAAEGDQDCADAITENDDVMRRYRARIELLKEE</sequence>
<dbReference type="GO" id="GO:0030674">
    <property type="term" value="F:protein-macromolecule adaptor activity"/>
    <property type="evidence" value="ECO:0007669"/>
    <property type="project" value="TreeGrafter"/>
</dbReference>
<evidence type="ECO:0000313" key="1">
    <source>
        <dbReference type="EMBL" id="KAF2145378.1"/>
    </source>
</evidence>
<dbReference type="PANTHER" id="PTHR40422">
    <property type="entry name" value="TRANSLATION MACHINERY-ASSOCIATED PROTEIN 17"/>
    <property type="match status" value="1"/>
</dbReference>
<gene>
    <name evidence="1" type="ORF">K452DRAFT_196351</name>
</gene>
<evidence type="ECO:0000313" key="2">
    <source>
        <dbReference type="Proteomes" id="UP000799438"/>
    </source>
</evidence>
<dbReference type="GO" id="GO:0070682">
    <property type="term" value="P:proteasome regulatory particle assembly"/>
    <property type="evidence" value="ECO:0007669"/>
    <property type="project" value="InterPro"/>
</dbReference>
<reference evidence="1" key="1">
    <citation type="journal article" date="2020" name="Stud. Mycol.">
        <title>101 Dothideomycetes genomes: a test case for predicting lifestyles and emergence of pathogens.</title>
        <authorList>
            <person name="Haridas S."/>
            <person name="Albert R."/>
            <person name="Binder M."/>
            <person name="Bloem J."/>
            <person name="Labutti K."/>
            <person name="Salamov A."/>
            <person name="Andreopoulos B."/>
            <person name="Baker S."/>
            <person name="Barry K."/>
            <person name="Bills G."/>
            <person name="Bluhm B."/>
            <person name="Cannon C."/>
            <person name="Castanera R."/>
            <person name="Culley D."/>
            <person name="Daum C."/>
            <person name="Ezra D."/>
            <person name="Gonzalez J."/>
            <person name="Henrissat B."/>
            <person name="Kuo A."/>
            <person name="Liang C."/>
            <person name="Lipzen A."/>
            <person name="Lutzoni F."/>
            <person name="Magnuson J."/>
            <person name="Mondo S."/>
            <person name="Nolan M."/>
            <person name="Ohm R."/>
            <person name="Pangilinan J."/>
            <person name="Park H.-J."/>
            <person name="Ramirez L."/>
            <person name="Alfaro M."/>
            <person name="Sun H."/>
            <person name="Tritt A."/>
            <person name="Yoshinaga Y."/>
            <person name="Zwiers L.-H."/>
            <person name="Turgeon B."/>
            <person name="Goodwin S."/>
            <person name="Spatafora J."/>
            <person name="Crous P."/>
            <person name="Grigoriev I."/>
        </authorList>
    </citation>
    <scope>NUCLEOTIDE SEQUENCE</scope>
    <source>
        <strain evidence="1">CBS 121167</strain>
    </source>
</reference>
<dbReference type="AlphaFoldDB" id="A0A6A6BNX1"/>
<dbReference type="RefSeq" id="XP_033401090.1">
    <property type="nucleotide sequence ID" value="XM_033535957.1"/>
</dbReference>
<dbReference type="PANTHER" id="PTHR40422:SF1">
    <property type="entry name" value="TRANSLATION MACHINERY-ASSOCIATED PROTEIN 17"/>
    <property type="match status" value="1"/>
</dbReference>
<organism evidence="1 2">
    <name type="scientific">Aplosporella prunicola CBS 121167</name>
    <dbReference type="NCBI Taxonomy" id="1176127"/>
    <lineage>
        <taxon>Eukaryota</taxon>
        <taxon>Fungi</taxon>
        <taxon>Dikarya</taxon>
        <taxon>Ascomycota</taxon>
        <taxon>Pezizomycotina</taxon>
        <taxon>Dothideomycetes</taxon>
        <taxon>Dothideomycetes incertae sedis</taxon>
        <taxon>Botryosphaeriales</taxon>
        <taxon>Aplosporellaceae</taxon>
        <taxon>Aplosporella</taxon>
    </lineage>
</organism>
<protein>
    <submittedName>
        <fullName evidence="1">Uncharacterized protein</fullName>
    </submittedName>
</protein>
<proteinExistence type="predicted"/>
<dbReference type="InterPro" id="IPR038966">
    <property type="entry name" value="TMA17"/>
</dbReference>
<dbReference type="EMBL" id="ML995477">
    <property type="protein sequence ID" value="KAF2145378.1"/>
    <property type="molecule type" value="Genomic_DNA"/>
</dbReference>
<feature type="non-terminal residue" evidence="1">
    <location>
        <position position="81"/>
    </location>
</feature>
<dbReference type="GeneID" id="54293453"/>
<accession>A0A6A6BNX1</accession>
<keyword evidence="2" id="KW-1185">Reference proteome</keyword>